<feature type="domain" description="Bacterial Ig-like" evidence="5">
    <location>
        <begin position="354"/>
        <end position="412"/>
    </location>
</feature>
<dbReference type="EMBL" id="BMDH01000001">
    <property type="protein sequence ID" value="GGI12578.1"/>
    <property type="molecule type" value="Genomic_DNA"/>
</dbReference>
<evidence type="ECO:0008006" key="8">
    <source>
        <dbReference type="Google" id="ProtNLM"/>
    </source>
</evidence>
<feature type="transmembrane region" description="Helical" evidence="2">
    <location>
        <begin position="1057"/>
        <end position="1081"/>
    </location>
</feature>
<feature type="domain" description="Bacterial Ig-like" evidence="5">
    <location>
        <begin position="437"/>
        <end position="494"/>
    </location>
</feature>
<feature type="compositionally biased region" description="Polar residues" evidence="1">
    <location>
        <begin position="1027"/>
        <end position="1052"/>
    </location>
</feature>
<feature type="domain" description="Bacterial Ig-like" evidence="5">
    <location>
        <begin position="517"/>
        <end position="566"/>
    </location>
</feature>
<dbReference type="InterPro" id="IPR014044">
    <property type="entry name" value="CAP_dom"/>
</dbReference>
<accession>A0A8J3AFZ2</accession>
<keyword evidence="2" id="KW-0472">Membrane</keyword>
<dbReference type="Pfam" id="PF07532">
    <property type="entry name" value="Big_4"/>
    <property type="match status" value="7"/>
</dbReference>
<dbReference type="RefSeq" id="WP_188354366.1">
    <property type="nucleotide sequence ID" value="NZ_BMDH01000001.1"/>
</dbReference>
<keyword evidence="3" id="KW-0732">Signal</keyword>
<feature type="domain" description="SCP" evidence="4">
    <location>
        <begin position="126"/>
        <end position="222"/>
    </location>
</feature>
<reference evidence="6" key="1">
    <citation type="journal article" date="2014" name="Int. J. Syst. Evol. Microbiol.">
        <title>Complete genome sequence of Corynebacterium casei LMG S-19264T (=DSM 44701T), isolated from a smear-ripened cheese.</title>
        <authorList>
            <consortium name="US DOE Joint Genome Institute (JGI-PGF)"/>
            <person name="Walter F."/>
            <person name="Albersmeier A."/>
            <person name="Kalinowski J."/>
            <person name="Ruckert C."/>
        </authorList>
    </citation>
    <scope>NUCLEOTIDE SEQUENCE</scope>
    <source>
        <strain evidence="6">CCM 8606</strain>
    </source>
</reference>
<feature type="domain" description="Bacterial Ig-like" evidence="5">
    <location>
        <begin position="864"/>
        <end position="919"/>
    </location>
</feature>
<proteinExistence type="predicted"/>
<feature type="chain" id="PRO_5038889659" description="Bacterial Ig-like domain (Group 4)" evidence="3">
    <location>
        <begin position="35"/>
        <end position="1099"/>
    </location>
</feature>
<feature type="compositionally biased region" description="Basic and acidic residues" evidence="1">
    <location>
        <begin position="1011"/>
        <end position="1026"/>
    </location>
</feature>
<evidence type="ECO:0000259" key="5">
    <source>
        <dbReference type="Pfam" id="PF07532"/>
    </source>
</evidence>
<protein>
    <recommendedName>
        <fullName evidence="8">Bacterial Ig-like domain (Group 4)</fullName>
    </recommendedName>
</protein>
<evidence type="ECO:0000256" key="2">
    <source>
        <dbReference type="SAM" id="Phobius"/>
    </source>
</evidence>
<feature type="domain" description="Bacterial Ig-like" evidence="5">
    <location>
        <begin position="592"/>
        <end position="652"/>
    </location>
</feature>
<feature type="region of interest" description="Disordered" evidence="1">
    <location>
        <begin position="1011"/>
        <end position="1052"/>
    </location>
</feature>
<feature type="domain" description="Bacterial Ig-like" evidence="5">
    <location>
        <begin position="675"/>
        <end position="735"/>
    </location>
</feature>
<evidence type="ECO:0000259" key="4">
    <source>
        <dbReference type="Pfam" id="PF00188"/>
    </source>
</evidence>
<dbReference type="AlphaFoldDB" id="A0A8J3AFZ2"/>
<keyword evidence="7" id="KW-1185">Reference proteome</keyword>
<evidence type="ECO:0000313" key="6">
    <source>
        <dbReference type="EMBL" id="GGI12578.1"/>
    </source>
</evidence>
<dbReference type="PROSITE" id="PS51257">
    <property type="entry name" value="PROKAR_LIPOPROTEIN"/>
    <property type="match status" value="1"/>
</dbReference>
<dbReference type="Gene3D" id="2.60.40.1080">
    <property type="match status" value="1"/>
</dbReference>
<evidence type="ECO:0000256" key="1">
    <source>
        <dbReference type="SAM" id="MobiDB-lite"/>
    </source>
</evidence>
<name>A0A8J3AFZ2_9BIFI</name>
<dbReference type="Pfam" id="PF00188">
    <property type="entry name" value="CAP"/>
    <property type="match status" value="1"/>
</dbReference>
<gene>
    <name evidence="6" type="ORF">GCM10007377_01660</name>
</gene>
<comment type="caution">
    <text evidence="6">The sequence shown here is derived from an EMBL/GenBank/DDBJ whole genome shotgun (WGS) entry which is preliminary data.</text>
</comment>
<sequence>MIQLKRTIARAVAGVATVAACGTFAITAPNLALGQDTSTNTVTASTTASRGIDTSEGLELGSGARVTSTVSINQVGVKEEALAAVKKWRQDALDTNVRWVVNGKEKTVADALTTMGISREEYLNPKWSYAMERLAIQRIAEVLSYELGHTRPNGGSPWTVSYNGIQSGSEILSWGDSTVAQAINHWATEKADWVGKTGGVTGHYTTLINPKYSSYGFAGANQWRWAGEATTRSDNDNPTNWSGDLTFTLPMEASHFQNAELQSPVSLSVGQTHAIAMSEVYSGGQYDNDTNLRYILSLKSSDTNIVSVDGDKIVGIKPGTATITVASGDQTRNITVNVVAAKITGISNPNGITVKSGTTVADLGLPTTVHATFDNNTSDDVPVSWNELTAEQQQTLKARQGGSFTLSGTVAGWDKPLQITVTVSPATVVSADISNADKQVQTPSGTAPALAKQGQVVWSNGDTEMADVQWNAIEKSQYTKRNGGTFTVQGKLAGKTVTTTVTVLPAKVSNIAPIAPVTTEAKTAPKLPETAKVTWSNGDTSDEQITWNITNADYAKRGEKQISGTILTGTKHEQTVTTTLTVTASIVKVNNPEAVTTPSGTDPKDLLPQQVTVTYSDDESEQVAVTWADSSKDQYTQTKGGSYQLTGTVAGTTLPATITVHVTPATLDKVDNPTAITVASGTKEADLQLPKTVVAHYSDGTAATVPVKWNALTDEQKEVLAAKDEGSFALSGTAENKNVTLTIKVIAATITGIVSPDDITVNSGTTADELQLPATVTVHWSNGSTSEAAVQWNALTDEQKVILTSIKGGSFTLGGDVAGYTKPQPRLLMRLFAAVTGEATSTDDVTITVHVTPATVRSIAPLPDVSTDSGVAPKLPETASVTWSNGQTTNESITWNKLDTALYSTRNASTFEVDGTAAGSPVKVTVKVHAAAIVSVVPQTQTVETIAGTAPATLPSATVTWSNGDTESVMPSWDAISDNAVAQAGEFTEQGTVTVDSQTFNVSVKVVVKAKEEPKPEPEQKPDSKPADNQQTGKNNSTNQQSTPAKSATQSKPSTTLAATGAAIAAIVVLAVLALAVGIALRVRSAKSTTATQSQHTEE</sequence>
<feature type="signal peptide" evidence="3">
    <location>
        <begin position="1"/>
        <end position="34"/>
    </location>
</feature>
<dbReference type="InterPro" id="IPR011081">
    <property type="entry name" value="Big_4"/>
</dbReference>
<keyword evidence="2" id="KW-0812">Transmembrane</keyword>
<evidence type="ECO:0000313" key="7">
    <source>
        <dbReference type="Proteomes" id="UP000619536"/>
    </source>
</evidence>
<evidence type="ECO:0000256" key="3">
    <source>
        <dbReference type="SAM" id="SignalP"/>
    </source>
</evidence>
<dbReference type="SUPFAM" id="SSF49373">
    <property type="entry name" value="Invasin/intimin cell-adhesion fragments"/>
    <property type="match status" value="1"/>
</dbReference>
<keyword evidence="2" id="KW-1133">Transmembrane helix</keyword>
<dbReference type="Proteomes" id="UP000619536">
    <property type="component" value="Unassembled WGS sequence"/>
</dbReference>
<feature type="domain" description="Bacterial Ig-like" evidence="5">
    <location>
        <begin position="760"/>
        <end position="820"/>
    </location>
</feature>
<reference evidence="6" key="2">
    <citation type="submission" date="2020-09" db="EMBL/GenBank/DDBJ databases">
        <authorList>
            <person name="Sun Q."/>
            <person name="Sedlacek I."/>
        </authorList>
    </citation>
    <scope>NUCLEOTIDE SEQUENCE</scope>
    <source>
        <strain evidence="6">CCM 8606</strain>
    </source>
</reference>
<organism evidence="6 7">
    <name type="scientific">Galliscardovia ingluviei</name>
    <dbReference type="NCBI Taxonomy" id="1769422"/>
    <lineage>
        <taxon>Bacteria</taxon>
        <taxon>Bacillati</taxon>
        <taxon>Actinomycetota</taxon>
        <taxon>Actinomycetes</taxon>
        <taxon>Bifidobacteriales</taxon>
        <taxon>Bifidobacteriaceae</taxon>
        <taxon>Galliscardovia</taxon>
    </lineage>
</organism>
<dbReference type="InterPro" id="IPR008964">
    <property type="entry name" value="Invasin/intimin_cell_adhesion"/>
</dbReference>